<comment type="similarity">
    <text evidence="2 9 10">Belongs to the SecY/SEC61-alpha family.</text>
</comment>
<comment type="function">
    <text evidence="9">The central subunit of the protein translocation channel SecYEG. Consists of two halves formed by TMs 1-5 and 6-10. These two domains form a lateral gate at the front which open onto the bilayer between TMs 2 and 7, and are clamped together by SecE at the back. The channel is closed by both a pore ring composed of hydrophobic SecY resides and a short helix (helix 2A) on the extracellular side of the membrane which forms a plug. The plug probably moves laterally to allow the channel to open. The ring and the pore may move independently.</text>
</comment>
<dbReference type="Gene3D" id="1.10.3370.10">
    <property type="entry name" value="SecY subunit domain"/>
    <property type="match status" value="1"/>
</dbReference>
<feature type="transmembrane region" description="Helical" evidence="9">
    <location>
        <begin position="126"/>
        <end position="146"/>
    </location>
</feature>
<keyword evidence="5 9" id="KW-0653">Protein transport</keyword>
<keyword evidence="9" id="KW-1003">Cell membrane</keyword>
<feature type="transmembrane region" description="Helical" evidence="9">
    <location>
        <begin position="332"/>
        <end position="350"/>
    </location>
</feature>
<dbReference type="HAMAP" id="MF_01465">
    <property type="entry name" value="SecY"/>
    <property type="match status" value="1"/>
</dbReference>
<evidence type="ECO:0000256" key="10">
    <source>
        <dbReference type="RuleBase" id="RU004349"/>
    </source>
</evidence>
<dbReference type="PIRSF" id="PIRSF004557">
    <property type="entry name" value="SecY"/>
    <property type="match status" value="1"/>
</dbReference>
<name>A0ABU7MMY2_9BACT</name>
<evidence type="ECO:0000256" key="2">
    <source>
        <dbReference type="ARBA" id="ARBA00005751"/>
    </source>
</evidence>
<sequence>MKIFKFLNQGFSNLFYKARSNFSNFWSTKDITKKILYTLVLLTLYIIGTTITTPFIKINLGRSLSNNTFFDTLNLVGGGGLQQFSLMALGISPFINASLIMMVLQTKLFPPIYKLSQSGPQGRRKINIITRFITVIIAYPQAVFLVKSLSAGNNAFISVVTNGISVAMIEWFYLPIILLSASLFALFISEQITNKGIGNGTSLIIFSGIAMRLPAQFRSAFNFLVGDYQTNGTFVGIINFGFYLIVYFAVILIISVVYNAERHVPIQQVGAGRSKHIKEMGKLPIKLNPGGVMPVIFAMMVISFPNMIANILPDDNYSKAWIIKNLQFTEPLGLSLLIVITFVFSILMGIQQSRVDKIAEDFAKSGTFIPGVRPGEDTQDYLIGIVFRLSIFSGIYLVLLASMQYFMIIFTNIPPAITFGGTGLMILVSVSLETWSQLKARNKTTRLAKAKRVTRANFDVNSRNGNGLLW</sequence>
<evidence type="ECO:0000313" key="11">
    <source>
        <dbReference type="EMBL" id="MEE3928341.1"/>
    </source>
</evidence>
<feature type="transmembrane region" description="Helical" evidence="9">
    <location>
        <begin position="405"/>
        <end position="432"/>
    </location>
</feature>
<dbReference type="Proteomes" id="UP001344817">
    <property type="component" value="Unassembled WGS sequence"/>
</dbReference>
<keyword evidence="4 9" id="KW-0812">Transmembrane</keyword>
<evidence type="ECO:0000256" key="8">
    <source>
        <dbReference type="ARBA" id="ARBA00023136"/>
    </source>
</evidence>
<feature type="transmembrane region" description="Helical" evidence="9">
    <location>
        <begin position="84"/>
        <end position="105"/>
    </location>
</feature>
<dbReference type="InterPro" id="IPR002208">
    <property type="entry name" value="SecY/SEC61-alpha"/>
</dbReference>
<evidence type="ECO:0000256" key="9">
    <source>
        <dbReference type="HAMAP-Rule" id="MF_01465"/>
    </source>
</evidence>
<protein>
    <recommendedName>
        <fullName evidence="9">Protein translocase subunit SecY</fullName>
    </recommendedName>
</protein>
<proteinExistence type="inferred from homology"/>
<dbReference type="PANTHER" id="PTHR10906">
    <property type="entry name" value="SECY/SEC61-ALPHA FAMILY MEMBER"/>
    <property type="match status" value="1"/>
</dbReference>
<keyword evidence="3 9" id="KW-0813">Transport</keyword>
<evidence type="ECO:0000256" key="7">
    <source>
        <dbReference type="ARBA" id="ARBA00023010"/>
    </source>
</evidence>
<evidence type="ECO:0000313" key="12">
    <source>
        <dbReference type="Proteomes" id="UP001344817"/>
    </source>
</evidence>
<dbReference type="Pfam" id="PF00344">
    <property type="entry name" value="SecY"/>
    <property type="match status" value="1"/>
</dbReference>
<feature type="transmembrane region" description="Helical" evidence="9">
    <location>
        <begin position="35"/>
        <end position="56"/>
    </location>
</feature>
<evidence type="ECO:0000256" key="4">
    <source>
        <dbReference type="ARBA" id="ARBA00022692"/>
    </source>
</evidence>
<evidence type="ECO:0000256" key="1">
    <source>
        <dbReference type="ARBA" id="ARBA00004141"/>
    </source>
</evidence>
<feature type="transmembrane region" description="Helical" evidence="9">
    <location>
        <begin position="292"/>
        <end position="312"/>
    </location>
</feature>
<keyword evidence="12" id="KW-1185">Reference proteome</keyword>
<dbReference type="PRINTS" id="PR00303">
    <property type="entry name" value="SECYTRNLCASE"/>
</dbReference>
<comment type="subunit">
    <text evidence="9">Component of the Sec protein translocase complex. Heterotrimer consisting of SecY, SecE and SecG subunits. The heterotrimers can form oligomers, although 1 heterotrimer is thought to be able to translocate proteins. Interacts with the ribosome. Interacts with SecDF, and other proteins may be involved. Interacts with SecA.</text>
</comment>
<keyword evidence="6 9" id="KW-1133">Transmembrane helix</keyword>
<dbReference type="EMBL" id="JAZDWZ010000005">
    <property type="protein sequence ID" value="MEE3928341.1"/>
    <property type="molecule type" value="Genomic_DNA"/>
</dbReference>
<evidence type="ECO:0000256" key="3">
    <source>
        <dbReference type="ARBA" id="ARBA00022448"/>
    </source>
</evidence>
<comment type="caution">
    <text evidence="11">The sequence shown here is derived from an EMBL/GenBank/DDBJ whole genome shotgun (WGS) entry which is preliminary data.</text>
</comment>
<evidence type="ECO:0000256" key="5">
    <source>
        <dbReference type="ARBA" id="ARBA00022927"/>
    </source>
</evidence>
<comment type="subcellular location">
    <subcellularLocation>
        <location evidence="9">Cell membrane</location>
        <topology evidence="9">Multi-pass membrane protein</topology>
    </subcellularLocation>
    <subcellularLocation>
        <location evidence="1">Membrane</location>
        <topology evidence="1">Multi-pass membrane protein</topology>
    </subcellularLocation>
</comment>
<feature type="transmembrane region" description="Helical" evidence="9">
    <location>
        <begin position="200"/>
        <end position="217"/>
    </location>
</feature>
<dbReference type="InterPro" id="IPR026593">
    <property type="entry name" value="SecY"/>
</dbReference>
<evidence type="ECO:0000256" key="6">
    <source>
        <dbReference type="ARBA" id="ARBA00022989"/>
    </source>
</evidence>
<feature type="transmembrane region" description="Helical" evidence="9">
    <location>
        <begin position="237"/>
        <end position="258"/>
    </location>
</feature>
<dbReference type="InterPro" id="IPR030659">
    <property type="entry name" value="SecY_CS"/>
</dbReference>
<accession>A0ABU7MMY2</accession>
<feature type="transmembrane region" description="Helical" evidence="9">
    <location>
        <begin position="381"/>
        <end position="399"/>
    </location>
</feature>
<dbReference type="InterPro" id="IPR023201">
    <property type="entry name" value="SecY_dom_sf"/>
</dbReference>
<dbReference type="PROSITE" id="PS00756">
    <property type="entry name" value="SECY_2"/>
    <property type="match status" value="1"/>
</dbReference>
<keyword evidence="7 9" id="KW-0811">Translocation</keyword>
<reference evidence="11" key="1">
    <citation type="submission" date="2024-01" db="EMBL/GenBank/DDBJ databases">
        <title>Genome sequence of Mycoplasma ciconiae type strain DSM 25251.</title>
        <authorList>
            <person name="Spergser J."/>
        </authorList>
    </citation>
    <scope>NUCLEOTIDE SEQUENCE [LARGE SCALE GENOMIC DNA]</scope>
    <source>
        <strain evidence="11">DSM 25251</strain>
    </source>
</reference>
<feature type="transmembrane region" description="Helical" evidence="9">
    <location>
        <begin position="166"/>
        <end position="188"/>
    </location>
</feature>
<dbReference type="NCBIfam" id="TIGR00967">
    <property type="entry name" value="3a0501s007"/>
    <property type="match status" value="1"/>
</dbReference>
<gene>
    <name evidence="9 11" type="primary">secY</name>
    <name evidence="11" type="ORF">V2E24_02000</name>
</gene>
<keyword evidence="8 9" id="KW-0472">Membrane</keyword>
<organism evidence="11 12">
    <name type="scientific">Mycoplasmopsis ciconiae</name>
    <dbReference type="NCBI Taxonomy" id="561067"/>
    <lineage>
        <taxon>Bacteria</taxon>
        <taxon>Bacillati</taxon>
        <taxon>Mycoplasmatota</taxon>
        <taxon>Mycoplasmoidales</taxon>
        <taxon>Metamycoplasmataceae</taxon>
        <taxon>Mycoplasmopsis</taxon>
    </lineage>
</organism>
<dbReference type="SUPFAM" id="SSF103491">
    <property type="entry name" value="Preprotein translocase SecY subunit"/>
    <property type="match status" value="1"/>
</dbReference>